<protein>
    <submittedName>
        <fullName evidence="2">DUF2490 domain-containing protein</fullName>
    </submittedName>
</protein>
<accession>A0A428KVK5</accession>
<dbReference type="OrthoDB" id="1118734at2"/>
<organism evidence="2 3">
    <name type="scientific">Hymenobacter rigui</name>
    <dbReference type="NCBI Taxonomy" id="334424"/>
    <lineage>
        <taxon>Bacteria</taxon>
        <taxon>Pseudomonadati</taxon>
        <taxon>Bacteroidota</taxon>
        <taxon>Cytophagia</taxon>
        <taxon>Cytophagales</taxon>
        <taxon>Hymenobacteraceae</taxon>
        <taxon>Hymenobacter</taxon>
    </lineage>
</organism>
<reference evidence="2 3" key="1">
    <citation type="submission" date="2018-12" db="EMBL/GenBank/DDBJ databases">
        <authorList>
            <person name="Feng G."/>
            <person name="Zhu H."/>
        </authorList>
    </citation>
    <scope>NUCLEOTIDE SEQUENCE [LARGE SCALE GENOMIC DNA]</scope>
    <source>
        <strain evidence="2 3">KCTC 12533</strain>
    </source>
</reference>
<dbReference type="InterPro" id="IPR019619">
    <property type="entry name" value="DUF2490"/>
</dbReference>
<evidence type="ECO:0000313" key="3">
    <source>
        <dbReference type="Proteomes" id="UP000273500"/>
    </source>
</evidence>
<evidence type="ECO:0000313" key="2">
    <source>
        <dbReference type="EMBL" id="RSK50776.1"/>
    </source>
</evidence>
<dbReference type="Pfam" id="PF10677">
    <property type="entry name" value="DUF2490"/>
    <property type="match status" value="1"/>
</dbReference>
<feature type="chain" id="PRO_5019180120" evidence="1">
    <location>
        <begin position="25"/>
        <end position="269"/>
    </location>
</feature>
<keyword evidence="1" id="KW-0732">Signal</keyword>
<keyword evidence="3" id="KW-1185">Reference proteome</keyword>
<gene>
    <name evidence="2" type="ORF">EI291_00190</name>
</gene>
<dbReference type="EMBL" id="RWIT01000001">
    <property type="protein sequence ID" value="RSK50776.1"/>
    <property type="molecule type" value="Genomic_DNA"/>
</dbReference>
<sequence length="269" mass="30653">MLPSSHHPILLTSLLGLLPLAAPAQTNAVPDRQVGTWLIGTVVLPGGPKHWGGYAEVQTRANGLGRQFFYTELKGGVSYDVAKNFTLMLAGGRYSTADYRDLSAGPLNVEGRLWQQLTLTQLTSRLKLEHRYRMEERWFRFRDDVVPAGQRRYRTRLRYRFNTLLPLNHPTFTDHTVFLTVYDEVFFNPRGPFFERNRLFAGLGYQFDKHLTVQAGWLNQANYTAASYRQNVFTPQTTVAKNNVALSVIYRLSRKASTAPPEFVPSQPD</sequence>
<feature type="signal peptide" evidence="1">
    <location>
        <begin position="1"/>
        <end position="24"/>
    </location>
</feature>
<evidence type="ECO:0000256" key="1">
    <source>
        <dbReference type="SAM" id="SignalP"/>
    </source>
</evidence>
<dbReference type="RefSeq" id="WP_125417255.1">
    <property type="nucleotide sequence ID" value="NZ_RWIT01000001.1"/>
</dbReference>
<proteinExistence type="predicted"/>
<name>A0A428KVK5_9BACT</name>
<dbReference type="AlphaFoldDB" id="A0A428KVK5"/>
<dbReference type="Proteomes" id="UP000273500">
    <property type="component" value="Unassembled WGS sequence"/>
</dbReference>
<comment type="caution">
    <text evidence="2">The sequence shown here is derived from an EMBL/GenBank/DDBJ whole genome shotgun (WGS) entry which is preliminary data.</text>
</comment>